<reference evidence="3" key="1">
    <citation type="submission" date="2018-06" db="EMBL/GenBank/DDBJ databases">
        <title>Aestuariibacter litoralis strain KCTC 52945T.</title>
        <authorList>
            <person name="Li X."/>
            <person name="Salam N."/>
            <person name="Li J.-L."/>
            <person name="Chen Y.-M."/>
            <person name="Yang Z.-W."/>
            <person name="Zhang L.-Y."/>
            <person name="Han M.-X."/>
            <person name="Xiao M."/>
            <person name="Li W.-J."/>
        </authorList>
    </citation>
    <scope>NUCLEOTIDE SEQUENCE [LARGE SCALE GENOMIC DNA]</scope>
    <source>
        <strain evidence="3">KCTC 52945</strain>
    </source>
</reference>
<evidence type="ECO:0000256" key="1">
    <source>
        <dbReference type="SAM" id="Phobius"/>
    </source>
</evidence>
<sequence>MNIGNRRADLILMAAATLALIGLIELFGISLKSQWYALPIAALCLIPSEKLLASHPRLRLMRRTIAFAILGAFTFAQLSLCAYFVANWMSLFYLYWQEPVRSADVEHNLLLSPPILILPCLISLSFLWIMWLLWTDSPQLGQRPSRSQRRRAVLFLLVLLAAVPVTGGVFWFYSSAIQRTTAPF</sequence>
<feature type="transmembrane region" description="Helical" evidence="1">
    <location>
        <begin position="65"/>
        <end position="95"/>
    </location>
</feature>
<feature type="transmembrane region" description="Helical" evidence="1">
    <location>
        <begin position="154"/>
        <end position="174"/>
    </location>
</feature>
<dbReference type="Proteomes" id="UP000248795">
    <property type="component" value="Unassembled WGS sequence"/>
</dbReference>
<keyword evidence="1" id="KW-0472">Membrane</keyword>
<dbReference type="AlphaFoldDB" id="A0A2W2ATY5"/>
<evidence type="ECO:0000313" key="3">
    <source>
        <dbReference type="Proteomes" id="UP000248795"/>
    </source>
</evidence>
<keyword evidence="3" id="KW-1185">Reference proteome</keyword>
<keyword evidence="1" id="KW-0812">Transmembrane</keyword>
<dbReference type="EMBL" id="QKVK01000007">
    <property type="protein sequence ID" value="PZF76030.1"/>
    <property type="molecule type" value="Genomic_DNA"/>
</dbReference>
<feature type="transmembrane region" description="Helical" evidence="1">
    <location>
        <begin position="12"/>
        <end position="29"/>
    </location>
</feature>
<keyword evidence="1" id="KW-1133">Transmembrane helix</keyword>
<accession>A0A2W2ATY5</accession>
<feature type="transmembrane region" description="Helical" evidence="1">
    <location>
        <begin position="115"/>
        <end position="134"/>
    </location>
</feature>
<dbReference type="RefSeq" id="WP_111199414.1">
    <property type="nucleotide sequence ID" value="NZ_QKVK01000007.1"/>
</dbReference>
<proteinExistence type="predicted"/>
<gene>
    <name evidence="2" type="ORF">DK847_15410</name>
</gene>
<organism evidence="2 3">
    <name type="scientific">Aestuariivirga litoralis</name>
    <dbReference type="NCBI Taxonomy" id="2650924"/>
    <lineage>
        <taxon>Bacteria</taxon>
        <taxon>Pseudomonadati</taxon>
        <taxon>Pseudomonadota</taxon>
        <taxon>Alphaproteobacteria</taxon>
        <taxon>Hyphomicrobiales</taxon>
        <taxon>Aestuariivirgaceae</taxon>
        <taxon>Aestuariivirga</taxon>
    </lineage>
</organism>
<protein>
    <submittedName>
        <fullName evidence="2">Uncharacterized protein</fullName>
    </submittedName>
</protein>
<name>A0A2W2ATY5_9HYPH</name>
<evidence type="ECO:0000313" key="2">
    <source>
        <dbReference type="EMBL" id="PZF76030.1"/>
    </source>
</evidence>
<comment type="caution">
    <text evidence="2">The sequence shown here is derived from an EMBL/GenBank/DDBJ whole genome shotgun (WGS) entry which is preliminary data.</text>
</comment>